<feature type="compositionally biased region" description="Polar residues" evidence="1">
    <location>
        <begin position="935"/>
        <end position="945"/>
    </location>
</feature>
<proteinExistence type="predicted"/>
<sequence>MSAQEAPGDEISVYQDPLKGGVRTTNLVVDSQYVQSWKSCHAFRELYQNWNDAIKERNRIYGDFIIRREDNDDHIIFLAIHPNHSGPDPGHQHELGFIKYSKTNGTIELTNYDASLSGKSLGIGESSKAGKSHLAGHHGEGYKVAALVFLRDGCLTTIHASKCEWTFFDAQKGEKNEGELCVKPKPRSKQRLDEQRAAQARRAQQGTPRPRKGFIWKDVTFFIGGHEERRVSSNTFLEGRKVSEEEFLEWTKFALELNPPSRNSRYETSWGSLILDPAFGNKMFLKGILLDESSFDGAPFKYGYNLFEGCVDRDRKRLSNQREQPQILAQIWSEAIEEDDSHLSLYVDMLQTAPTPTAPVPADVLFAHRLMTRNTAFKIWRYLSTRDPERKDFYYDCRRQQEVAIITNSLQRNPVQLQPSIWDSLRKHDLVRTPQEHQTHLFEHAPIAANLDIVYSTGVKRALRAALTLDPKAAGLDLIFKWLDFRASHDRSACWLSQHIKGGETGLEHFSCYHVVTYWFDKILEELKRHSHLPELVGSHSSGLLSQRLTDKLRQMPLMITAHATETPGGIQVSWTDSEGDLHFRLYGLDGKYRVTLHRQSTCAAEINAIVSSGKHIQSSLELKERTLTTTNPEDAISPAPMSPGDDWLIIITNCGCPKIIVDQRDHKATFAGLDAEEEYFPMISRTEFQSFFGLAPSAVRPLAPLAVASPTTMHVGPFSPARHAARSPLLGNDGIQDDGDSSSDEDPPEFDHEDRLGSEAASTTREARLEQEIHTRSQAQGRVEAALTEITSLQAQLETTIQEKVNLEERATIAEAESALVQSQLKDNLEAKQREIHTLQQQEQDASLAIDTLRRQVQQHEDANEELKASLEAAEEDYETVVMLAGKAAERRQREKRGRNEGDNNDATIKTEGSASKRQRIVITTAQDGVVDLTGNNPQPREEI</sequence>
<accession>A0A1L7XJ68</accession>
<evidence type="ECO:0000256" key="1">
    <source>
        <dbReference type="SAM" id="MobiDB-lite"/>
    </source>
</evidence>
<feature type="compositionally biased region" description="Basic and acidic residues" evidence="1">
    <location>
        <begin position="889"/>
        <end position="903"/>
    </location>
</feature>
<feature type="region of interest" description="Disordered" evidence="1">
    <location>
        <begin position="887"/>
        <end position="945"/>
    </location>
</feature>
<protein>
    <submittedName>
        <fullName evidence="2">Uncharacterized protein</fullName>
    </submittedName>
</protein>
<keyword evidence="3" id="KW-1185">Reference proteome</keyword>
<organism evidence="2 3">
    <name type="scientific">Phialocephala subalpina</name>
    <dbReference type="NCBI Taxonomy" id="576137"/>
    <lineage>
        <taxon>Eukaryota</taxon>
        <taxon>Fungi</taxon>
        <taxon>Dikarya</taxon>
        <taxon>Ascomycota</taxon>
        <taxon>Pezizomycotina</taxon>
        <taxon>Leotiomycetes</taxon>
        <taxon>Helotiales</taxon>
        <taxon>Mollisiaceae</taxon>
        <taxon>Phialocephala</taxon>
        <taxon>Phialocephala fortinii species complex</taxon>
    </lineage>
</organism>
<dbReference type="OrthoDB" id="5376140at2759"/>
<feature type="compositionally biased region" description="Basic and acidic residues" evidence="1">
    <location>
        <begin position="766"/>
        <end position="776"/>
    </location>
</feature>
<feature type="region of interest" description="Disordered" evidence="1">
    <location>
        <begin position="719"/>
        <end position="782"/>
    </location>
</feature>
<dbReference type="AlphaFoldDB" id="A0A1L7XJ68"/>
<dbReference type="EMBL" id="FJOG01000029">
    <property type="protein sequence ID" value="CZR65095.1"/>
    <property type="molecule type" value="Genomic_DNA"/>
</dbReference>
<feature type="region of interest" description="Disordered" evidence="1">
    <location>
        <begin position="176"/>
        <end position="211"/>
    </location>
</feature>
<evidence type="ECO:0000313" key="2">
    <source>
        <dbReference type="EMBL" id="CZR65095.1"/>
    </source>
</evidence>
<feature type="compositionally biased region" description="Polar residues" evidence="1">
    <location>
        <begin position="906"/>
        <end position="928"/>
    </location>
</feature>
<reference evidence="2 3" key="1">
    <citation type="submission" date="2016-03" db="EMBL/GenBank/DDBJ databases">
        <authorList>
            <person name="Ploux O."/>
        </authorList>
    </citation>
    <scope>NUCLEOTIDE SEQUENCE [LARGE SCALE GENOMIC DNA]</scope>
    <source>
        <strain evidence="2 3">UAMH 11012</strain>
    </source>
</reference>
<name>A0A1L7XJ68_9HELO</name>
<gene>
    <name evidence="2" type="ORF">PAC_14995</name>
</gene>
<dbReference type="Proteomes" id="UP000184330">
    <property type="component" value="Unassembled WGS sequence"/>
</dbReference>
<evidence type="ECO:0000313" key="3">
    <source>
        <dbReference type="Proteomes" id="UP000184330"/>
    </source>
</evidence>
<feature type="compositionally biased region" description="Acidic residues" evidence="1">
    <location>
        <begin position="736"/>
        <end position="749"/>
    </location>
</feature>